<dbReference type="AlphaFoldDB" id="A0A921SUV5"/>
<dbReference type="PROSITE" id="PS51118">
    <property type="entry name" value="HTH_HXLR"/>
    <property type="match status" value="1"/>
</dbReference>
<organism evidence="5 6">
    <name type="scientific">Barnesiella viscericola</name>
    <dbReference type="NCBI Taxonomy" id="397865"/>
    <lineage>
        <taxon>Bacteria</taxon>
        <taxon>Pseudomonadati</taxon>
        <taxon>Bacteroidota</taxon>
        <taxon>Bacteroidia</taxon>
        <taxon>Bacteroidales</taxon>
        <taxon>Barnesiellaceae</taxon>
        <taxon>Barnesiella</taxon>
    </lineage>
</organism>
<proteinExistence type="predicted"/>
<evidence type="ECO:0000313" key="5">
    <source>
        <dbReference type="EMBL" id="HJG88702.1"/>
    </source>
</evidence>
<evidence type="ECO:0000259" key="4">
    <source>
        <dbReference type="PROSITE" id="PS51118"/>
    </source>
</evidence>
<keyword evidence="2" id="KW-0238">DNA-binding</keyword>
<protein>
    <submittedName>
        <fullName evidence="5">Helix-turn-helix transcriptional regulator</fullName>
    </submittedName>
</protein>
<dbReference type="Proteomes" id="UP000757103">
    <property type="component" value="Unassembled WGS sequence"/>
</dbReference>
<comment type="caution">
    <text evidence="5">The sequence shown here is derived from an EMBL/GenBank/DDBJ whole genome shotgun (WGS) entry which is preliminary data.</text>
</comment>
<keyword evidence="3" id="KW-0804">Transcription</keyword>
<name>A0A921SUV5_9BACT</name>
<dbReference type="InterPro" id="IPR036390">
    <property type="entry name" value="WH_DNA-bd_sf"/>
</dbReference>
<dbReference type="SUPFAM" id="SSF46785">
    <property type="entry name" value="Winged helix' DNA-binding domain"/>
    <property type="match status" value="1"/>
</dbReference>
<keyword evidence="1" id="KW-0805">Transcription regulation</keyword>
<gene>
    <name evidence="5" type="ORF">K8U91_04395</name>
</gene>
<reference evidence="5" key="2">
    <citation type="submission" date="2021-09" db="EMBL/GenBank/DDBJ databases">
        <authorList>
            <person name="Gilroy R."/>
        </authorList>
    </citation>
    <scope>NUCLEOTIDE SEQUENCE</scope>
    <source>
        <strain evidence="5">CHK121-7720</strain>
    </source>
</reference>
<evidence type="ECO:0000256" key="3">
    <source>
        <dbReference type="ARBA" id="ARBA00023163"/>
    </source>
</evidence>
<sequence length="120" mass="13649">MKTFLHTGVCPVRDILSRLGSKWSVLVLETLHENGTMRFNDIQRSLGDISQRMLTVTLRSLEEDGMLTRRVYAEIPPRVEYTLTERGQSFMPVLGQVVGWAFEHADDILASRAEARADRS</sequence>
<accession>A0A921SUV5</accession>
<evidence type="ECO:0000256" key="1">
    <source>
        <dbReference type="ARBA" id="ARBA00023015"/>
    </source>
</evidence>
<dbReference type="RefSeq" id="WP_272961105.1">
    <property type="nucleotide sequence ID" value="NZ_CAKMIC010000007.1"/>
</dbReference>
<dbReference type="EMBL" id="DYUD01000014">
    <property type="protein sequence ID" value="HJG88702.1"/>
    <property type="molecule type" value="Genomic_DNA"/>
</dbReference>
<dbReference type="PANTHER" id="PTHR33204">
    <property type="entry name" value="TRANSCRIPTIONAL REGULATOR, MARR FAMILY"/>
    <property type="match status" value="1"/>
</dbReference>
<dbReference type="PANTHER" id="PTHR33204:SF39">
    <property type="entry name" value="TRANSCRIPTIONAL REGULATORY PROTEIN"/>
    <property type="match status" value="1"/>
</dbReference>
<reference evidence="5" key="1">
    <citation type="journal article" date="2021" name="PeerJ">
        <title>Extensive microbial diversity within the chicken gut microbiome revealed by metagenomics and culture.</title>
        <authorList>
            <person name="Gilroy R."/>
            <person name="Ravi A."/>
            <person name="Getino M."/>
            <person name="Pursley I."/>
            <person name="Horton D.L."/>
            <person name="Alikhan N.F."/>
            <person name="Baker D."/>
            <person name="Gharbi K."/>
            <person name="Hall N."/>
            <person name="Watson M."/>
            <person name="Adriaenssens E.M."/>
            <person name="Foster-Nyarko E."/>
            <person name="Jarju S."/>
            <person name="Secka A."/>
            <person name="Antonio M."/>
            <person name="Oren A."/>
            <person name="Chaudhuri R.R."/>
            <person name="La Ragione R."/>
            <person name="Hildebrand F."/>
            <person name="Pallen M.J."/>
        </authorList>
    </citation>
    <scope>NUCLEOTIDE SEQUENCE</scope>
    <source>
        <strain evidence="5">CHK121-7720</strain>
    </source>
</reference>
<dbReference type="InterPro" id="IPR002577">
    <property type="entry name" value="HTH_HxlR"/>
</dbReference>
<dbReference type="Gene3D" id="1.10.10.10">
    <property type="entry name" value="Winged helix-like DNA-binding domain superfamily/Winged helix DNA-binding domain"/>
    <property type="match status" value="1"/>
</dbReference>
<evidence type="ECO:0000313" key="6">
    <source>
        <dbReference type="Proteomes" id="UP000757103"/>
    </source>
</evidence>
<dbReference type="GO" id="GO:0003677">
    <property type="term" value="F:DNA binding"/>
    <property type="evidence" value="ECO:0007669"/>
    <property type="project" value="UniProtKB-KW"/>
</dbReference>
<evidence type="ECO:0000256" key="2">
    <source>
        <dbReference type="ARBA" id="ARBA00023125"/>
    </source>
</evidence>
<dbReference type="Pfam" id="PF01638">
    <property type="entry name" value="HxlR"/>
    <property type="match status" value="1"/>
</dbReference>
<feature type="domain" description="HTH hxlR-type" evidence="4">
    <location>
        <begin position="10"/>
        <end position="109"/>
    </location>
</feature>
<dbReference type="InterPro" id="IPR036388">
    <property type="entry name" value="WH-like_DNA-bd_sf"/>
</dbReference>